<dbReference type="InterPro" id="IPR045455">
    <property type="entry name" value="NrS-1_pol-like_helicase"/>
</dbReference>
<organism evidence="2 3">
    <name type="scientific">Thalassobellus suaedae</name>
    <dbReference type="NCBI Taxonomy" id="3074124"/>
    <lineage>
        <taxon>Bacteria</taxon>
        <taxon>Pseudomonadati</taxon>
        <taxon>Bacteroidota</taxon>
        <taxon>Flavobacteriia</taxon>
        <taxon>Flavobacteriales</taxon>
        <taxon>Flavobacteriaceae</taxon>
        <taxon>Thalassobellus</taxon>
    </lineage>
</organism>
<feature type="domain" description="NrS-1 polymerase-like helicase" evidence="1">
    <location>
        <begin position="123"/>
        <end position="222"/>
    </location>
</feature>
<reference evidence="2 3" key="1">
    <citation type="submission" date="2023-09" db="EMBL/GenBank/DDBJ databases">
        <title>Thalassobella suaedae gen. nov., sp. nov., a marine bacterium of the family Flavobacteriaceae isolated from a halophyte Suaeda japonica.</title>
        <authorList>
            <person name="Lee S.Y."/>
            <person name="Hwang C.Y."/>
        </authorList>
    </citation>
    <scope>NUCLEOTIDE SEQUENCE [LARGE SCALE GENOMIC DNA]</scope>
    <source>
        <strain evidence="2 3">HL-DH10</strain>
    </source>
</reference>
<evidence type="ECO:0000313" key="2">
    <source>
        <dbReference type="EMBL" id="WNH12562.1"/>
    </source>
</evidence>
<name>A0ABY9Y3A5_9FLAO</name>
<accession>A0ABY9Y3A5</accession>
<gene>
    <name evidence="2" type="ORF">RHP49_16945</name>
</gene>
<proteinExistence type="predicted"/>
<sequence>MKYLRISSDYYKVVNKPLINGETVATIVKWKKAEIVTDHGKEYLCQIKKYDGFILRPSHTDYQPVYKHFYNKYEKVEHEFIQGDFTETINYLKHIFGNQYELGLDYLSILWRNPTQVLPILCLVSTERNTGKTTFLSFLKLIFQNNLTINTNEEFRGRFNSDWTSKLLICIDEVLLEKREDSERLKHLSTATSYKSESKGVDKTEEAFYGKFILCSNNEDSFINIDQGEIRYWVIKVNPFEFENTELLIKLKGELPAFMHYLNQRKILTPKKTRMWFTPEQIRTTALEKLLKCNQNFILREIKECLMDDFIKFDVDQLFYTSSDLVEKLKANNVRATPNLISKVIKQYLKIDSINSSYNKYHLSKCVHGDGFMLEKVMFKGRFYNFEKALIENI</sequence>
<dbReference type="Proteomes" id="UP001303407">
    <property type="component" value="Chromosome"/>
</dbReference>
<dbReference type="InterPro" id="IPR027417">
    <property type="entry name" value="P-loop_NTPase"/>
</dbReference>
<evidence type="ECO:0000313" key="3">
    <source>
        <dbReference type="Proteomes" id="UP001303407"/>
    </source>
</evidence>
<evidence type="ECO:0000259" key="1">
    <source>
        <dbReference type="Pfam" id="PF19263"/>
    </source>
</evidence>
<keyword evidence="3" id="KW-1185">Reference proteome</keyword>
<dbReference type="Gene3D" id="3.40.50.300">
    <property type="entry name" value="P-loop containing nucleotide triphosphate hydrolases"/>
    <property type="match status" value="1"/>
</dbReference>
<dbReference type="EMBL" id="CP134536">
    <property type="protein sequence ID" value="WNH12562.1"/>
    <property type="molecule type" value="Genomic_DNA"/>
</dbReference>
<dbReference type="RefSeq" id="WP_415862543.1">
    <property type="nucleotide sequence ID" value="NZ_CP134536.1"/>
</dbReference>
<dbReference type="Pfam" id="PF19263">
    <property type="entry name" value="DUF5906"/>
    <property type="match status" value="1"/>
</dbReference>
<protein>
    <submittedName>
        <fullName evidence="2">DUF5906 domain-containing protein</fullName>
    </submittedName>
</protein>